<dbReference type="Gene3D" id="1.10.10.10">
    <property type="entry name" value="Winged helix-like DNA-binding domain superfamily/Winged helix DNA-binding domain"/>
    <property type="match status" value="1"/>
</dbReference>
<dbReference type="GO" id="GO:0003700">
    <property type="term" value="F:DNA-binding transcription factor activity"/>
    <property type="evidence" value="ECO:0007669"/>
    <property type="project" value="UniProtKB-UniRule"/>
</dbReference>
<evidence type="ECO:0000256" key="2">
    <source>
        <dbReference type="ARBA" id="ARBA00022491"/>
    </source>
</evidence>
<evidence type="ECO:0000256" key="5">
    <source>
        <dbReference type="ARBA" id="ARBA00023015"/>
    </source>
</evidence>
<dbReference type="GO" id="GO:0045892">
    <property type="term" value="P:negative regulation of DNA-templated transcription"/>
    <property type="evidence" value="ECO:0007669"/>
    <property type="project" value="TreeGrafter"/>
</dbReference>
<evidence type="ECO:0000313" key="10">
    <source>
        <dbReference type="EMBL" id="RDD61207.1"/>
    </source>
</evidence>
<keyword evidence="5 9" id="KW-0805">Transcription regulation</keyword>
<evidence type="ECO:0000256" key="1">
    <source>
        <dbReference type="ARBA" id="ARBA00007957"/>
    </source>
</evidence>
<gene>
    <name evidence="9" type="primary">fur</name>
    <name evidence="10" type="ORF">DRB17_14065</name>
</gene>
<evidence type="ECO:0000256" key="8">
    <source>
        <dbReference type="PIRSR" id="PIRSR602481-2"/>
    </source>
</evidence>
<keyword evidence="9" id="KW-0963">Cytoplasm</keyword>
<dbReference type="GO" id="GO:0008270">
    <property type="term" value="F:zinc ion binding"/>
    <property type="evidence" value="ECO:0007669"/>
    <property type="project" value="TreeGrafter"/>
</dbReference>
<proteinExistence type="inferred from homology"/>
<dbReference type="FunFam" id="1.10.10.10:FF:000051">
    <property type="entry name" value="Fur family transcriptional regulator"/>
    <property type="match status" value="1"/>
</dbReference>
<dbReference type="EMBL" id="QPMH01000014">
    <property type="protein sequence ID" value="RDD61207.1"/>
    <property type="molecule type" value="Genomic_DNA"/>
</dbReference>
<dbReference type="AlphaFoldDB" id="A0A369TAK1"/>
<reference evidence="10 11" key="1">
    <citation type="submission" date="2018-07" db="EMBL/GenBank/DDBJ databases">
        <title>Venubactetium sediminum gen. nov., sp. nov., isolated from a marine solar saltern.</title>
        <authorList>
            <person name="Wang S."/>
        </authorList>
    </citation>
    <scope>NUCLEOTIDE SEQUENCE [LARGE SCALE GENOMIC DNA]</scope>
    <source>
        <strain evidence="10 11">WD2A32</strain>
    </source>
</reference>
<comment type="caution">
    <text evidence="10">The sequence shown here is derived from an EMBL/GenBank/DDBJ whole genome shotgun (WGS) entry which is preliminary data.</text>
</comment>
<evidence type="ECO:0000256" key="7">
    <source>
        <dbReference type="ARBA" id="ARBA00023163"/>
    </source>
</evidence>
<feature type="binding site" evidence="8">
    <location>
        <position position="106"/>
    </location>
    <ligand>
        <name>Fe cation</name>
        <dbReference type="ChEBI" id="CHEBI:24875"/>
    </ligand>
</feature>
<dbReference type="GO" id="GO:1900376">
    <property type="term" value="P:regulation of secondary metabolite biosynthetic process"/>
    <property type="evidence" value="ECO:0007669"/>
    <property type="project" value="TreeGrafter"/>
</dbReference>
<protein>
    <recommendedName>
        <fullName evidence="9">Ferric uptake regulation protein</fullName>
    </recommendedName>
</protein>
<sequence>MNELEQKCIDAGLKMTGQRRVILEVLGNADDHPSVETVYLRSREKDTSISIATVYRTLNLLDQMNLVKKHDFNENHARFEANLENHYHFIDVQSGEVVEFKDEKLEQRLRELARELGFELVDRRVELYGHKKQQGTDDD</sequence>
<dbReference type="PANTHER" id="PTHR33202:SF7">
    <property type="entry name" value="FERRIC UPTAKE REGULATION PROTEIN"/>
    <property type="match status" value="1"/>
</dbReference>
<dbReference type="GO" id="GO:0000976">
    <property type="term" value="F:transcription cis-regulatory region binding"/>
    <property type="evidence" value="ECO:0007669"/>
    <property type="project" value="TreeGrafter"/>
</dbReference>
<keyword evidence="2 9" id="KW-0678">Repressor</keyword>
<keyword evidence="11" id="KW-1185">Reference proteome</keyword>
<dbReference type="SUPFAM" id="SSF46785">
    <property type="entry name" value="Winged helix' DNA-binding domain"/>
    <property type="match status" value="1"/>
</dbReference>
<evidence type="ECO:0000256" key="6">
    <source>
        <dbReference type="ARBA" id="ARBA00023125"/>
    </source>
</evidence>
<dbReference type="Proteomes" id="UP000253941">
    <property type="component" value="Unassembled WGS sequence"/>
</dbReference>
<dbReference type="CDD" id="cd07153">
    <property type="entry name" value="Fur_like"/>
    <property type="match status" value="1"/>
</dbReference>
<dbReference type="RefSeq" id="WP_114582851.1">
    <property type="nucleotide sequence ID" value="NZ_QPMH01000014.1"/>
</dbReference>
<keyword evidence="7 9" id="KW-0804">Transcription</keyword>
<dbReference type="GO" id="GO:0005737">
    <property type="term" value="C:cytoplasm"/>
    <property type="evidence" value="ECO:0007669"/>
    <property type="project" value="UniProtKB-SubCell"/>
</dbReference>
<evidence type="ECO:0000313" key="11">
    <source>
        <dbReference type="Proteomes" id="UP000253941"/>
    </source>
</evidence>
<dbReference type="InterPro" id="IPR002481">
    <property type="entry name" value="FUR"/>
</dbReference>
<dbReference type="InterPro" id="IPR036390">
    <property type="entry name" value="WH_DNA-bd_sf"/>
</dbReference>
<organism evidence="10 11">
    <name type="scientific">Ferruginivarius sediminum</name>
    <dbReference type="NCBI Taxonomy" id="2661937"/>
    <lineage>
        <taxon>Bacteria</taxon>
        <taxon>Pseudomonadati</taxon>
        <taxon>Pseudomonadota</taxon>
        <taxon>Alphaproteobacteria</taxon>
        <taxon>Rhodospirillales</taxon>
        <taxon>Rhodospirillaceae</taxon>
        <taxon>Ferruginivarius</taxon>
    </lineage>
</organism>
<comment type="subunit">
    <text evidence="9">Homodimer.</text>
</comment>
<dbReference type="Gene3D" id="3.30.1490.190">
    <property type="match status" value="1"/>
</dbReference>
<comment type="cofactor">
    <cofactor evidence="8">
        <name>Mn(2+)</name>
        <dbReference type="ChEBI" id="CHEBI:29035"/>
    </cofactor>
    <cofactor evidence="8">
        <name>Fe(2+)</name>
        <dbReference type="ChEBI" id="CHEBI:29033"/>
    </cofactor>
    <text evidence="8">Binds 1 Mn(2+) or Fe(2+) ion per subunit.</text>
</comment>
<keyword evidence="6 9" id="KW-0238">DNA-binding</keyword>
<dbReference type="InterPro" id="IPR043135">
    <property type="entry name" value="Fur_C"/>
</dbReference>
<dbReference type="PANTHER" id="PTHR33202">
    <property type="entry name" value="ZINC UPTAKE REGULATION PROTEIN"/>
    <property type="match status" value="1"/>
</dbReference>
<name>A0A369TAK1_9PROT</name>
<comment type="subcellular location">
    <subcellularLocation>
        <location evidence="9">Cytoplasm</location>
    </subcellularLocation>
</comment>
<keyword evidence="3 8" id="KW-0479">Metal-binding</keyword>
<accession>A0A369TAK1</accession>
<keyword evidence="4 9" id="KW-0862">Zinc</keyword>
<dbReference type="Pfam" id="PF01475">
    <property type="entry name" value="FUR"/>
    <property type="match status" value="1"/>
</dbReference>
<comment type="similarity">
    <text evidence="1 9">Belongs to the Fur family.</text>
</comment>
<evidence type="ECO:0000256" key="4">
    <source>
        <dbReference type="ARBA" id="ARBA00022833"/>
    </source>
</evidence>
<keyword evidence="8 9" id="KW-0408">Iron</keyword>
<dbReference type="InterPro" id="IPR036388">
    <property type="entry name" value="WH-like_DNA-bd_sf"/>
</dbReference>
<evidence type="ECO:0000256" key="3">
    <source>
        <dbReference type="ARBA" id="ARBA00022723"/>
    </source>
</evidence>
<evidence type="ECO:0000256" key="9">
    <source>
        <dbReference type="RuleBase" id="RU364037"/>
    </source>
</evidence>